<comment type="caution">
    <text evidence="2">The sequence shown here is derived from an EMBL/GenBank/DDBJ whole genome shotgun (WGS) entry which is preliminary data.</text>
</comment>
<dbReference type="EMBL" id="JANPWB010000010">
    <property type="protein sequence ID" value="KAJ1142873.1"/>
    <property type="molecule type" value="Genomic_DNA"/>
</dbReference>
<gene>
    <name evidence="2" type="ORF">NDU88_009186</name>
</gene>
<keyword evidence="3" id="KW-1185">Reference proteome</keyword>
<proteinExistence type="predicted"/>
<sequence>MARGSTRHSDRIGLPLEGSGGVGSLIGEEDARRQLNCAQLNGEPSHRYRRQAGLMGKPIYRSGKRRDVSLGKLISTHDCAIIAPEVPLVGDEAYDSAVNTDWMMV</sequence>
<dbReference type="Proteomes" id="UP001066276">
    <property type="component" value="Chromosome 6"/>
</dbReference>
<organism evidence="2 3">
    <name type="scientific">Pleurodeles waltl</name>
    <name type="common">Iberian ribbed newt</name>
    <dbReference type="NCBI Taxonomy" id="8319"/>
    <lineage>
        <taxon>Eukaryota</taxon>
        <taxon>Metazoa</taxon>
        <taxon>Chordata</taxon>
        <taxon>Craniata</taxon>
        <taxon>Vertebrata</taxon>
        <taxon>Euteleostomi</taxon>
        <taxon>Amphibia</taxon>
        <taxon>Batrachia</taxon>
        <taxon>Caudata</taxon>
        <taxon>Salamandroidea</taxon>
        <taxon>Salamandridae</taxon>
        <taxon>Pleurodelinae</taxon>
        <taxon>Pleurodeles</taxon>
    </lineage>
</organism>
<protein>
    <submittedName>
        <fullName evidence="2">Uncharacterized protein</fullName>
    </submittedName>
</protein>
<reference evidence="2" key="1">
    <citation type="journal article" date="2022" name="bioRxiv">
        <title>Sequencing and chromosome-scale assembly of the giantPleurodeles waltlgenome.</title>
        <authorList>
            <person name="Brown T."/>
            <person name="Elewa A."/>
            <person name="Iarovenko S."/>
            <person name="Subramanian E."/>
            <person name="Araus A.J."/>
            <person name="Petzold A."/>
            <person name="Susuki M."/>
            <person name="Suzuki K.-i.T."/>
            <person name="Hayashi T."/>
            <person name="Toyoda A."/>
            <person name="Oliveira C."/>
            <person name="Osipova E."/>
            <person name="Leigh N.D."/>
            <person name="Simon A."/>
            <person name="Yun M.H."/>
        </authorList>
    </citation>
    <scope>NUCLEOTIDE SEQUENCE</scope>
    <source>
        <strain evidence="2">20211129_DDA</strain>
        <tissue evidence="2">Liver</tissue>
    </source>
</reference>
<feature type="region of interest" description="Disordered" evidence="1">
    <location>
        <begin position="1"/>
        <end position="25"/>
    </location>
</feature>
<accession>A0AAV7QWV6</accession>
<evidence type="ECO:0000313" key="3">
    <source>
        <dbReference type="Proteomes" id="UP001066276"/>
    </source>
</evidence>
<evidence type="ECO:0000313" key="2">
    <source>
        <dbReference type="EMBL" id="KAJ1142873.1"/>
    </source>
</evidence>
<dbReference type="AlphaFoldDB" id="A0AAV7QWV6"/>
<name>A0AAV7QWV6_PLEWA</name>
<evidence type="ECO:0000256" key="1">
    <source>
        <dbReference type="SAM" id="MobiDB-lite"/>
    </source>
</evidence>